<dbReference type="EMBL" id="SWCJ01000005">
    <property type="protein sequence ID" value="TKB55486.1"/>
    <property type="molecule type" value="Genomic_DNA"/>
</dbReference>
<feature type="domain" description="Cytochrome c-552/4" evidence="3">
    <location>
        <begin position="39"/>
        <end position="120"/>
    </location>
</feature>
<dbReference type="Gene3D" id="1.10.1130.10">
    <property type="entry name" value="Flavocytochrome C3, Chain A"/>
    <property type="match status" value="1"/>
</dbReference>
<dbReference type="PIRSF" id="PIRSF039014">
    <property type="entry name" value="OTR_cyc"/>
    <property type="match status" value="1"/>
</dbReference>
<evidence type="ECO:0000256" key="1">
    <source>
        <dbReference type="ARBA" id="ARBA00022729"/>
    </source>
</evidence>
<dbReference type="InterPro" id="IPR023155">
    <property type="entry name" value="Cyt_c-552/4"/>
</dbReference>
<dbReference type="PANTHER" id="PTHR35038:SF5">
    <property type="entry name" value="CYTOCHROME C-TYPE PROTEIN NRFB"/>
    <property type="match status" value="1"/>
</dbReference>
<gene>
    <name evidence="4" type="ORF">FCL42_09890</name>
</gene>
<keyword evidence="5" id="KW-1185">Reference proteome</keyword>
<dbReference type="OrthoDB" id="9788513at2"/>
<feature type="chain" id="PRO_5021012721" evidence="2">
    <location>
        <begin position="20"/>
        <end position="458"/>
    </location>
</feature>
<keyword evidence="1 2" id="KW-0732">Signal</keyword>
<name>A0A4U1BP57_9GAMM</name>
<reference evidence="4 5" key="1">
    <citation type="submission" date="2019-04" db="EMBL/GenBank/DDBJ databases">
        <authorList>
            <person name="Hwang J.C."/>
        </authorList>
    </citation>
    <scope>NUCLEOTIDE SEQUENCE [LARGE SCALE GENOMIC DNA]</scope>
    <source>
        <strain evidence="4 5">IMCC35002</strain>
    </source>
</reference>
<dbReference type="Pfam" id="PF13435">
    <property type="entry name" value="Cytochrome_C554"/>
    <property type="match status" value="1"/>
</dbReference>
<dbReference type="SUPFAM" id="SSF48695">
    <property type="entry name" value="Multiheme cytochromes"/>
    <property type="match status" value="1"/>
</dbReference>
<evidence type="ECO:0000313" key="5">
    <source>
        <dbReference type="Proteomes" id="UP000305675"/>
    </source>
</evidence>
<dbReference type="Proteomes" id="UP000305675">
    <property type="component" value="Unassembled WGS sequence"/>
</dbReference>
<dbReference type="RefSeq" id="WP_136863243.1">
    <property type="nucleotide sequence ID" value="NZ_SWCJ01000005.1"/>
</dbReference>
<organism evidence="4 5">
    <name type="scientific">Ferrimonas aestuarii</name>
    <dbReference type="NCBI Taxonomy" id="2569539"/>
    <lineage>
        <taxon>Bacteria</taxon>
        <taxon>Pseudomonadati</taxon>
        <taxon>Pseudomonadota</taxon>
        <taxon>Gammaproteobacteria</taxon>
        <taxon>Alteromonadales</taxon>
        <taxon>Ferrimonadaceae</taxon>
        <taxon>Ferrimonas</taxon>
    </lineage>
</organism>
<feature type="signal peptide" evidence="2">
    <location>
        <begin position="1"/>
        <end position="19"/>
    </location>
</feature>
<dbReference type="NCBIfam" id="TIGR04315">
    <property type="entry name" value="octaheme_Shew"/>
    <property type="match status" value="1"/>
</dbReference>
<dbReference type="InterPro" id="IPR024673">
    <property type="entry name" value="Octahem_Cyt_c"/>
</dbReference>
<comment type="caution">
    <text evidence="4">The sequence shown here is derived from an EMBL/GenBank/DDBJ whole genome shotgun (WGS) entry which is preliminary data.</text>
</comment>
<dbReference type="GO" id="GO:0016491">
    <property type="term" value="F:oxidoreductase activity"/>
    <property type="evidence" value="ECO:0007669"/>
    <property type="project" value="TreeGrafter"/>
</dbReference>
<dbReference type="InterPro" id="IPR036280">
    <property type="entry name" value="Multihaem_cyt_sf"/>
</dbReference>
<accession>A0A4U1BP57</accession>
<dbReference type="Pfam" id="PF11783">
    <property type="entry name" value="Cytochrome_cB"/>
    <property type="match status" value="1"/>
</dbReference>
<dbReference type="AlphaFoldDB" id="A0A4U1BP57"/>
<protein>
    <submittedName>
        <fullName evidence="4">Tetrathionate reductase family octaheme c-type cytochrome</fullName>
    </submittedName>
</protein>
<dbReference type="InterPro" id="IPR051829">
    <property type="entry name" value="Multiheme_Cytochr_ET"/>
</dbReference>
<evidence type="ECO:0000313" key="4">
    <source>
        <dbReference type="EMBL" id="TKB55486.1"/>
    </source>
</evidence>
<evidence type="ECO:0000259" key="3">
    <source>
        <dbReference type="Pfam" id="PF13435"/>
    </source>
</evidence>
<proteinExistence type="predicted"/>
<sequence>MKPNMLASMLALVPLALLANPHQEFIEGPIQTGPQATEQCIQCHEQHTESFMQTSHWTWDKTQNIDGNKVKLGKKNAINNYCVSVVSNEARCTQCHAGYGWEDQSFDFTDATKVDCLVCHDTTGTYQKDNSGLPFKSVNLVNVAQNVGQPVRDNCGSCHFYGGGGDGVKHGDLDSSMAYPDRSTDVHMDADGMDFQCQDCHQEESHQLLGQATSVSPGMRTSARLECSHCHEGDVHDNAKLNRHTEKVACQTCHIPEFAKVEPTKLWWDWSKAGEDREEFKDQFGKKGYMKKKGEFTWGKNVTPEYAWYNGSSEAYLFGDKMDPAQVTPLRRPKGQVDDGVSKIYPFKVHRGKQLFDVKHQVFIPTKVFGKQGYWKSFDWDQAARLGMNDHPDMKAKGLSYSGDYGFAETEMWWKLNHMVSPKEQALNCMDCHSKKGRLDWSALGYEGDPMRKKRTAQ</sequence>
<evidence type="ECO:0000256" key="2">
    <source>
        <dbReference type="SAM" id="SignalP"/>
    </source>
</evidence>
<dbReference type="PANTHER" id="PTHR35038">
    <property type="entry name" value="DISSIMILATORY SULFITE REDUCTASE SIRA"/>
    <property type="match status" value="1"/>
</dbReference>